<evidence type="ECO:0000313" key="2">
    <source>
        <dbReference type="EMBL" id="WAV90461.1"/>
    </source>
</evidence>
<keyword evidence="1" id="KW-1133">Transmembrane helix</keyword>
<protein>
    <submittedName>
        <fullName evidence="2">DUF2569 domain-containing protein</fullName>
    </submittedName>
</protein>
<dbReference type="RefSeq" id="WP_269265711.1">
    <property type="nucleotide sequence ID" value="NZ_CP098248.1"/>
</dbReference>
<evidence type="ECO:0000256" key="1">
    <source>
        <dbReference type="SAM" id="Phobius"/>
    </source>
</evidence>
<evidence type="ECO:0000313" key="4">
    <source>
        <dbReference type="Proteomes" id="UP001164794"/>
    </source>
</evidence>
<feature type="transmembrane region" description="Helical" evidence="1">
    <location>
        <begin position="98"/>
        <end position="117"/>
    </location>
</feature>
<dbReference type="Proteomes" id="UP001164819">
    <property type="component" value="Chromosome"/>
</dbReference>
<gene>
    <name evidence="3" type="ORF">NB645_04975</name>
    <name evidence="2" type="ORF">NB646_06190</name>
</gene>
<feature type="transmembrane region" description="Helical" evidence="1">
    <location>
        <begin position="63"/>
        <end position="86"/>
    </location>
</feature>
<sequence>MNRKIRSSVSAPKGVGGWLLLLIVMLAVYTPVMGFRNLYYDFIVSARALPALEANQAWVQYRMVVWVIFAIMCFFCLAAGYALWCIKRPMTVQLAIGVIWLVGPIVPLIHAAAASAIFHLDFAQTIKPFYVLIAASAIQCAIWTGYLLRSSRVKNTYYPADSGLKSGK</sequence>
<dbReference type="Proteomes" id="UP001164794">
    <property type="component" value="Chromosome"/>
</dbReference>
<dbReference type="AlphaFoldDB" id="A0A9E9NUN2"/>
<accession>A0A9E9NUN2</accession>
<reference evidence="2" key="2">
    <citation type="journal article" date="2022" name="Front. Microbiol.">
        <title>New perspectives on an old grouping: The genomic and phenotypic variability of Oxalobacter formigenes and the implications for calcium oxalate stone prevention.</title>
        <authorList>
            <person name="Chmiel J.A."/>
            <person name="Carr C."/>
            <person name="Stuivenberg G.A."/>
            <person name="Venema R."/>
            <person name="Chanyi R.M."/>
            <person name="Al K.F."/>
            <person name="Giguere D."/>
            <person name="Say H."/>
            <person name="Akouris P.P."/>
            <person name="Dominguez Romero S.A."/>
            <person name="Kwong A."/>
            <person name="Tai V."/>
            <person name="Koval S.F."/>
            <person name="Razvi H."/>
            <person name="Bjazevic J."/>
            <person name="Burton J.P."/>
        </authorList>
    </citation>
    <scope>NUCLEOTIDE SEQUENCE</scope>
    <source>
        <strain evidence="2">OxK</strain>
    </source>
</reference>
<dbReference type="Pfam" id="PF10754">
    <property type="entry name" value="DUF2569"/>
    <property type="match status" value="1"/>
</dbReference>
<organism evidence="2">
    <name type="scientific">Oxalobacter aliiformigenes</name>
    <dbReference type="NCBI Taxonomy" id="2946593"/>
    <lineage>
        <taxon>Bacteria</taxon>
        <taxon>Pseudomonadati</taxon>
        <taxon>Pseudomonadota</taxon>
        <taxon>Betaproteobacteria</taxon>
        <taxon>Burkholderiales</taxon>
        <taxon>Oxalobacteraceae</taxon>
        <taxon>Oxalobacter</taxon>
    </lineage>
</organism>
<reference evidence="3" key="1">
    <citation type="journal article" date="2022" name="Front. Microbiol.">
        <title>New perspectives on an old grouping: The genomic and phenotypic variability of Oxalobacter formigenes and the implications for calcium oxalate stone prevention.</title>
        <authorList>
            <person name="Chmiel J.A."/>
            <person name="Carr C."/>
            <person name="Stuivenberg G.A."/>
            <person name="Venema R."/>
            <person name="Chanyi R.M."/>
            <person name="Al K.F."/>
            <person name="Giguere D."/>
            <person name="Say H."/>
            <person name="Akouris P.P."/>
            <person name="Dominguez Romero S.A."/>
            <person name="Kwong A."/>
            <person name="Tai V."/>
            <person name="Koval S.F."/>
            <person name="Razvi H."/>
            <person name="Bjazevic J."/>
            <person name="Burton J.P."/>
        </authorList>
    </citation>
    <scope>NUCLEOTIDE SEQUENCE</scope>
    <source>
        <strain evidence="3">HOxNP-1</strain>
    </source>
</reference>
<evidence type="ECO:0000313" key="3">
    <source>
        <dbReference type="EMBL" id="WAV98084.1"/>
    </source>
</evidence>
<feature type="transmembrane region" description="Helical" evidence="1">
    <location>
        <begin position="129"/>
        <end position="148"/>
    </location>
</feature>
<name>A0A9E9NUN2_9BURK</name>
<keyword evidence="4" id="KW-1185">Reference proteome</keyword>
<keyword evidence="1" id="KW-0472">Membrane</keyword>
<proteinExistence type="predicted"/>
<dbReference type="InterPro" id="IPR019690">
    <property type="entry name" value="DUF2569"/>
</dbReference>
<dbReference type="EMBL" id="CP098248">
    <property type="protein sequence ID" value="WAV98084.1"/>
    <property type="molecule type" value="Genomic_DNA"/>
</dbReference>
<feature type="transmembrane region" description="Helical" evidence="1">
    <location>
        <begin position="12"/>
        <end position="32"/>
    </location>
</feature>
<dbReference type="EMBL" id="CP098251">
    <property type="protein sequence ID" value="WAV90461.1"/>
    <property type="molecule type" value="Genomic_DNA"/>
</dbReference>
<keyword evidence="1" id="KW-0812">Transmembrane</keyword>